<sequence>MPSQTHPDKMVAPGVSSVTSMPFIVSRSADKADAATRKLIRSHVMRGKKQNRLRPSKRQLQLLQKEQEQCNPAKRVGAVPVGAEELQLELICRYAAPIPRRVGSDFSFVEFADDIEPEMVVNVIKFSTFATRIIFPLLSLTRCPAASEHDRFFPIIRDAPLLHITTYTVECFIDRVLRNRAREDDNVTARLHFQRGVALLRERLLREGVGDGDKLSDETVTTVVKLASAAHFNGSGVEARRHMQGLRRMVELRGGICGFRGSGIWFEMLRCDLGIAMLNGCDPVFFGDGAPPYPEKLVLDEISPQDAAGTLQVDGELATAWRVVRRFCLLVDLATQTQRSLRQDLIGDTMAAVMYRLLRMRFDSGSVDEAVRHGLLAFVHHVFLQWQDIRLPYRSFPEAYKACIVCLLEKGDASPRLILWLLYIGAMSTWDVSAEPWLMDGLSEYAGRCRVRKWKDAHAILKEVAWLPVMDDVAARQLYQSLKT</sequence>
<evidence type="ECO:0000313" key="1">
    <source>
        <dbReference type="EMBL" id="OIW23333.1"/>
    </source>
</evidence>
<reference evidence="1 2" key="1">
    <citation type="submission" date="2016-10" db="EMBL/GenBank/DDBJ databases">
        <title>Draft genome sequence of Coniochaeta ligniaria NRRL30616, a lignocellulolytic fungus for bioabatement of inhibitors in plant biomass hydrolysates.</title>
        <authorList>
            <consortium name="DOE Joint Genome Institute"/>
            <person name="Jimenez D.J."/>
            <person name="Hector R.E."/>
            <person name="Riley R."/>
            <person name="Sun H."/>
            <person name="Grigoriev I.V."/>
            <person name="Van Elsas J.D."/>
            <person name="Nichols N.N."/>
        </authorList>
    </citation>
    <scope>NUCLEOTIDE SEQUENCE [LARGE SCALE GENOMIC DNA]</scope>
    <source>
        <strain evidence="1 2">NRRL 30616</strain>
    </source>
</reference>
<dbReference type="PANTHER" id="PTHR37540">
    <property type="entry name" value="TRANSCRIPTION FACTOR (ACR-2), PUTATIVE-RELATED-RELATED"/>
    <property type="match status" value="1"/>
</dbReference>
<dbReference type="Proteomes" id="UP000182658">
    <property type="component" value="Unassembled WGS sequence"/>
</dbReference>
<gene>
    <name evidence="1" type="ORF">CONLIGDRAFT_625094</name>
</gene>
<keyword evidence="2" id="KW-1185">Reference proteome</keyword>
<protein>
    <recommendedName>
        <fullName evidence="3">Fungal-specific transcription factor domain-containing protein</fullName>
    </recommendedName>
</protein>
<dbReference type="STRING" id="1408157.A0A1J7I7D9"/>
<dbReference type="OrthoDB" id="5376287at2759"/>
<accession>A0A1J7I7D9</accession>
<evidence type="ECO:0000313" key="2">
    <source>
        <dbReference type="Proteomes" id="UP000182658"/>
    </source>
</evidence>
<proteinExistence type="predicted"/>
<evidence type="ECO:0008006" key="3">
    <source>
        <dbReference type="Google" id="ProtNLM"/>
    </source>
</evidence>
<name>A0A1J7I7D9_9PEZI</name>
<dbReference type="AlphaFoldDB" id="A0A1J7I7D9"/>
<dbReference type="EMBL" id="KV875107">
    <property type="protein sequence ID" value="OIW23333.1"/>
    <property type="molecule type" value="Genomic_DNA"/>
</dbReference>
<dbReference type="InParanoid" id="A0A1J7I7D9"/>
<organism evidence="1 2">
    <name type="scientific">Coniochaeta ligniaria NRRL 30616</name>
    <dbReference type="NCBI Taxonomy" id="1408157"/>
    <lineage>
        <taxon>Eukaryota</taxon>
        <taxon>Fungi</taxon>
        <taxon>Dikarya</taxon>
        <taxon>Ascomycota</taxon>
        <taxon>Pezizomycotina</taxon>
        <taxon>Sordariomycetes</taxon>
        <taxon>Sordariomycetidae</taxon>
        <taxon>Coniochaetales</taxon>
        <taxon>Coniochaetaceae</taxon>
        <taxon>Coniochaeta</taxon>
    </lineage>
</organism>